<accession>A0A934X1J3</accession>
<name>A0A934X1J3_9BACT</name>
<dbReference type="EMBL" id="JAEQBW010000012">
    <property type="protein sequence ID" value="MBK6266974.1"/>
    <property type="molecule type" value="Genomic_DNA"/>
</dbReference>
<proteinExistence type="predicted"/>
<dbReference type="AlphaFoldDB" id="A0A934X1J3"/>
<dbReference type="SUPFAM" id="SSF160574">
    <property type="entry name" value="BT0923-like"/>
    <property type="match status" value="1"/>
</dbReference>
<protein>
    <recommendedName>
        <fullName evidence="3">PepSY domain-containing protein</fullName>
    </recommendedName>
</protein>
<reference evidence="1" key="1">
    <citation type="submission" date="2021-01" db="EMBL/GenBank/DDBJ databases">
        <title>Marivirga aurantiaca sp. nov., isolated from intertidal surface sediments.</title>
        <authorList>
            <person name="Zhang M."/>
        </authorList>
    </citation>
    <scope>NUCLEOTIDE SEQUENCE</scope>
    <source>
        <strain evidence="1">S37H4</strain>
    </source>
</reference>
<organism evidence="1 2">
    <name type="scientific">Marivirga aurantiaca</name>
    <dbReference type="NCBI Taxonomy" id="2802615"/>
    <lineage>
        <taxon>Bacteria</taxon>
        <taxon>Pseudomonadati</taxon>
        <taxon>Bacteroidota</taxon>
        <taxon>Cytophagia</taxon>
        <taxon>Cytophagales</taxon>
        <taxon>Marivirgaceae</taxon>
        <taxon>Marivirga</taxon>
    </lineage>
</organism>
<evidence type="ECO:0000313" key="2">
    <source>
        <dbReference type="Proteomes" id="UP000611723"/>
    </source>
</evidence>
<keyword evidence="2" id="KW-1185">Reference proteome</keyword>
<dbReference type="RefSeq" id="WP_201432656.1">
    <property type="nucleotide sequence ID" value="NZ_JAEQBW010000012.1"/>
</dbReference>
<gene>
    <name evidence="1" type="ORF">JKA74_18160</name>
</gene>
<evidence type="ECO:0000313" key="1">
    <source>
        <dbReference type="EMBL" id="MBK6266974.1"/>
    </source>
</evidence>
<sequence length="215" mass="26128">MKLKIYHSLISKFIIYTCLFVLAEKSIAQEVKEKYEKEISIKKDDFPENSLQLVAPILKKGEKTRLYKEFNGKDYFYELKTHYKGEKVSVKFYENGQLLDIEILKNFHDLAPEIQERINQYFQENYKKYIIHRIQIQYNREREFEDGKLEIDEDDEFLEEFMEMDLEDLIVKFEIEAETVDYSNERSFFEFLFDHSGEIERKRTIVKRADDNVLY</sequence>
<evidence type="ECO:0008006" key="3">
    <source>
        <dbReference type="Google" id="ProtNLM"/>
    </source>
</evidence>
<dbReference type="Proteomes" id="UP000611723">
    <property type="component" value="Unassembled WGS sequence"/>
</dbReference>
<comment type="caution">
    <text evidence="1">The sequence shown here is derived from an EMBL/GenBank/DDBJ whole genome shotgun (WGS) entry which is preliminary data.</text>
</comment>